<dbReference type="AlphaFoldDB" id="A0A699TF54"/>
<comment type="caution">
    <text evidence="1">The sequence shown here is derived from an EMBL/GenBank/DDBJ whole genome shotgun (WGS) entry which is preliminary data.</text>
</comment>
<sequence>DNKHKESSRRSVDVETSTSTALVSYDGLGGYDWIDQVEEGCRSHFNRSNFLSLFKV</sequence>
<name>A0A699TF54_TANCI</name>
<dbReference type="EMBL" id="BKCJ011229551">
    <property type="protein sequence ID" value="GFD07144.1"/>
    <property type="molecule type" value="Genomic_DNA"/>
</dbReference>
<organism evidence="1">
    <name type="scientific">Tanacetum cinerariifolium</name>
    <name type="common">Dalmatian daisy</name>
    <name type="synonym">Chrysanthemum cinerariifolium</name>
    <dbReference type="NCBI Taxonomy" id="118510"/>
    <lineage>
        <taxon>Eukaryota</taxon>
        <taxon>Viridiplantae</taxon>
        <taxon>Streptophyta</taxon>
        <taxon>Embryophyta</taxon>
        <taxon>Tracheophyta</taxon>
        <taxon>Spermatophyta</taxon>
        <taxon>Magnoliopsida</taxon>
        <taxon>eudicotyledons</taxon>
        <taxon>Gunneridae</taxon>
        <taxon>Pentapetalae</taxon>
        <taxon>asterids</taxon>
        <taxon>campanulids</taxon>
        <taxon>Asterales</taxon>
        <taxon>Asteraceae</taxon>
        <taxon>Asteroideae</taxon>
        <taxon>Anthemideae</taxon>
        <taxon>Anthemidinae</taxon>
        <taxon>Tanacetum</taxon>
    </lineage>
</organism>
<proteinExistence type="predicted"/>
<accession>A0A699TF54</accession>
<protein>
    <submittedName>
        <fullName evidence="1">Uncharacterized protein</fullName>
    </submittedName>
</protein>
<evidence type="ECO:0000313" key="1">
    <source>
        <dbReference type="EMBL" id="GFD07144.1"/>
    </source>
</evidence>
<gene>
    <name evidence="1" type="ORF">Tci_879113</name>
</gene>
<feature type="non-terminal residue" evidence="1">
    <location>
        <position position="1"/>
    </location>
</feature>
<reference evidence="1" key="1">
    <citation type="journal article" date="2019" name="Sci. Rep.">
        <title>Draft genome of Tanacetum cinerariifolium, the natural source of mosquito coil.</title>
        <authorList>
            <person name="Yamashiro T."/>
            <person name="Shiraishi A."/>
            <person name="Satake H."/>
            <person name="Nakayama K."/>
        </authorList>
    </citation>
    <scope>NUCLEOTIDE SEQUENCE</scope>
</reference>